<dbReference type="Proteomes" id="UP000053475">
    <property type="component" value="Unassembled WGS sequence"/>
</dbReference>
<evidence type="ECO:0000259" key="2">
    <source>
        <dbReference type="Pfam" id="PF01370"/>
    </source>
</evidence>
<dbReference type="SUPFAM" id="SSF55347">
    <property type="entry name" value="Glyceraldehyde-3-phosphate dehydrogenase-like, C-terminal domain"/>
    <property type="match status" value="1"/>
</dbReference>
<comment type="caution">
    <text evidence="5">The sequence shown here is derived from an EMBL/GenBank/DDBJ whole genome shotgun (WGS) entry which is preliminary data.</text>
</comment>
<evidence type="ECO:0000259" key="4">
    <source>
        <dbReference type="Pfam" id="PF02894"/>
    </source>
</evidence>
<feature type="compositionally biased region" description="Pro residues" evidence="1">
    <location>
        <begin position="24"/>
        <end position="37"/>
    </location>
</feature>
<feature type="region of interest" description="Disordered" evidence="1">
    <location>
        <begin position="111"/>
        <end position="161"/>
    </location>
</feature>
<dbReference type="GO" id="GO:0004029">
    <property type="term" value="F:aldehyde dehydrogenase (NAD+) activity"/>
    <property type="evidence" value="ECO:0007669"/>
    <property type="project" value="TreeGrafter"/>
</dbReference>
<feature type="domain" description="NAD-dependent epimerase/dehydratase" evidence="2">
    <location>
        <begin position="593"/>
        <end position="823"/>
    </location>
</feature>
<reference evidence="5 6" key="1">
    <citation type="submission" date="2014-11" db="EMBL/GenBank/DDBJ databases">
        <title>Genomics derived discovery of secondary metabolites biosynthetic gene clusters in Aspergillus ustus.</title>
        <authorList>
            <person name="Pi B."/>
            <person name="Dai F."/>
            <person name="Song X."/>
            <person name="Zhu C."/>
            <person name="Li H."/>
            <person name="Yu D."/>
        </authorList>
    </citation>
    <scope>NUCLEOTIDE SEQUENCE [LARGE SCALE GENOMIC DNA]</scope>
    <source>
        <strain evidence="5 6">3.3904</strain>
    </source>
</reference>
<name>A0A0C1EFH7_ASPUT</name>
<dbReference type="Pfam" id="PF02894">
    <property type="entry name" value="GFO_IDH_MocA_C"/>
    <property type="match status" value="1"/>
</dbReference>
<dbReference type="InterPro" id="IPR001509">
    <property type="entry name" value="Epimerase_deHydtase"/>
</dbReference>
<dbReference type="Gene3D" id="3.40.50.720">
    <property type="entry name" value="NAD(P)-binding Rossmann-like Domain"/>
    <property type="match status" value="2"/>
</dbReference>
<dbReference type="SUPFAM" id="SSF51735">
    <property type="entry name" value="NAD(P)-binding Rossmann-fold domains"/>
    <property type="match status" value="2"/>
</dbReference>
<protein>
    <recommendedName>
        <fullName evidence="7">NAD(P)-binding protein</fullName>
    </recommendedName>
</protein>
<proteinExistence type="predicted"/>
<feature type="domain" description="Gfo/Idh/MocA-like oxidoreductase C-terminal" evidence="4">
    <location>
        <begin position="248"/>
        <end position="317"/>
    </location>
</feature>
<gene>
    <name evidence="5" type="ORF">HK57_00100</name>
</gene>
<dbReference type="InterPro" id="IPR004104">
    <property type="entry name" value="Gfo/Idh/MocA-like_OxRdtase_C"/>
</dbReference>
<feature type="domain" description="Gfo/Idh/MocA-like oxidoreductase N-terminal" evidence="3">
    <location>
        <begin position="159"/>
        <end position="206"/>
    </location>
</feature>
<keyword evidence="6" id="KW-1185">Reference proteome</keyword>
<dbReference type="Pfam" id="PF01370">
    <property type="entry name" value="Epimerase"/>
    <property type="match status" value="1"/>
</dbReference>
<evidence type="ECO:0000259" key="3">
    <source>
        <dbReference type="Pfam" id="PF01408"/>
    </source>
</evidence>
<dbReference type="Gene3D" id="3.30.360.10">
    <property type="entry name" value="Dihydrodipicolinate Reductase, domain 2"/>
    <property type="match status" value="2"/>
</dbReference>
<dbReference type="PANTHER" id="PTHR48079">
    <property type="entry name" value="PROTEIN YEEZ"/>
    <property type="match status" value="1"/>
</dbReference>
<dbReference type="InterPro" id="IPR051783">
    <property type="entry name" value="NAD(P)-dependent_oxidoreduct"/>
</dbReference>
<evidence type="ECO:0000256" key="1">
    <source>
        <dbReference type="SAM" id="MobiDB-lite"/>
    </source>
</evidence>
<dbReference type="Pfam" id="PF01408">
    <property type="entry name" value="GFO_IDH_MocA"/>
    <property type="match status" value="1"/>
</dbReference>
<evidence type="ECO:0000313" key="5">
    <source>
        <dbReference type="EMBL" id="KIA75424.1"/>
    </source>
</evidence>
<dbReference type="EMBL" id="JOMC01000155">
    <property type="protein sequence ID" value="KIA75424.1"/>
    <property type="molecule type" value="Genomic_DNA"/>
</dbReference>
<dbReference type="PANTHER" id="PTHR48079:SF6">
    <property type="entry name" value="NAD(P)-BINDING DOMAIN-CONTAINING PROTEIN-RELATED"/>
    <property type="match status" value="1"/>
</dbReference>
<dbReference type="InterPro" id="IPR000683">
    <property type="entry name" value="Gfo/Idh/MocA-like_OxRdtase_N"/>
</dbReference>
<sequence>MKKLKSLFPSKSNQNRPAPTTTQAPPPFTTHDPPPNKPNSAHFLLIGGGSRGAALANAINAATGAVLVSIADPDPGRRLEIGRRYIWEKNSSKKEGQEFEGWREFVAWETARRRRQPPVSTDNRGGGGYDDNDNDDGEPSSRNEVETGTTKPPEPESESDTVAIDAVIIATPDRTHLEIVTALAPLGLHIMCEKPLATSLTDYLEISRSLGVDLRGGAESHGYAGLFGIGHVMRYTPINQLMHRLIYEEGAIGDIVAVEHTENVGWWHFAHSYVRGNWRNEATSGPSLLTKSCHDIDFLMWLLCSPTTANVGGKHKTPHTPSTVASFGSVTHFKRARKPLAAGPVTNCLSCPAEDTCHFSAKKIYLDTGLRMGLGGWPVNVVVPEIEDLFDEGGLKRGEEVLLHRLGEDYAADTPRDVREGRQWYGRCVYEADNNVCDDQTVHIAWEDDTVTLEGGESVTRPAKSATFHMTAFADGVCTKRTRILGTKGEIERRGGVLAVCDFRTGQFYEKKPGPSLGGHGGGDYGLMRAFVEGVDAVKNRGISVHEAQEKFIGCTVEDIVRSHAMVFAAEAARVSKQIVDWEKWWKHNVLQIFITGITGYIGGDAFHHLEQQHPDFEYAALIRTKEKADYVRGLYPKLRIVIGSNDDSEIITKESAWADIVIHTADSSDHVGAAKAIAKGLVEGHSAERPGYWLRTGGTGILTYFDSEVRKVHGEHDDKVFDDYENVHELTNLPSAAFHRNVDEIVLQTGVKHFDSVKTVIVCPPTIYGRGRGPVALRGRQVYELTSIILTEKYTPIIGKGLARWNNVHVYDLSRLFGNLVEAAVDPARKDDKEIWGEKGYFLAENGEHAWGDLAKLIGEQAFKEGFLKQQPEVKALSFEEAVNSPAGFEAGSWGLNSRARALRGKKVLGWEPQEQSIEDEVPGIIKSEASRLGL</sequence>
<evidence type="ECO:0000313" key="6">
    <source>
        <dbReference type="Proteomes" id="UP000053475"/>
    </source>
</evidence>
<feature type="region of interest" description="Disordered" evidence="1">
    <location>
        <begin position="1"/>
        <end position="40"/>
    </location>
</feature>
<evidence type="ECO:0008006" key="7">
    <source>
        <dbReference type="Google" id="ProtNLM"/>
    </source>
</evidence>
<dbReference type="InterPro" id="IPR036291">
    <property type="entry name" value="NAD(P)-bd_dom_sf"/>
</dbReference>
<dbReference type="AlphaFoldDB" id="A0A0C1EFH7"/>
<dbReference type="GO" id="GO:0005737">
    <property type="term" value="C:cytoplasm"/>
    <property type="evidence" value="ECO:0007669"/>
    <property type="project" value="TreeGrafter"/>
</dbReference>
<accession>A0A0C1EFH7</accession>
<organism evidence="5 6">
    <name type="scientific">Aspergillus ustus</name>
    <dbReference type="NCBI Taxonomy" id="40382"/>
    <lineage>
        <taxon>Eukaryota</taxon>
        <taxon>Fungi</taxon>
        <taxon>Dikarya</taxon>
        <taxon>Ascomycota</taxon>
        <taxon>Pezizomycotina</taxon>
        <taxon>Eurotiomycetes</taxon>
        <taxon>Eurotiomycetidae</taxon>
        <taxon>Eurotiales</taxon>
        <taxon>Aspergillaceae</taxon>
        <taxon>Aspergillus</taxon>
        <taxon>Aspergillus subgen. Nidulantes</taxon>
    </lineage>
</organism>
<dbReference type="GO" id="GO:0000166">
    <property type="term" value="F:nucleotide binding"/>
    <property type="evidence" value="ECO:0007669"/>
    <property type="project" value="InterPro"/>
</dbReference>